<feature type="region of interest" description="Disordered" evidence="1">
    <location>
        <begin position="1"/>
        <end position="23"/>
    </location>
</feature>
<proteinExistence type="predicted"/>
<dbReference type="InterPro" id="IPR045112">
    <property type="entry name" value="PPAN-like"/>
</dbReference>
<reference evidence="3 4" key="1">
    <citation type="journal article" date="2018" name="Sci. Rep.">
        <title>Genomic signatures of local adaptation to the degree of environmental predictability in rotifers.</title>
        <authorList>
            <person name="Franch-Gras L."/>
            <person name="Hahn C."/>
            <person name="Garcia-Roger E.M."/>
            <person name="Carmona M.J."/>
            <person name="Serra M."/>
            <person name="Gomez A."/>
        </authorList>
    </citation>
    <scope>NUCLEOTIDE SEQUENCE [LARGE SCALE GENOMIC DNA]</scope>
    <source>
        <strain evidence="3">HYR1</strain>
    </source>
</reference>
<protein>
    <submittedName>
        <fullName evidence="3">Peter pan</fullName>
    </submittedName>
</protein>
<dbReference type="STRING" id="10195.A0A3M7QG94"/>
<feature type="compositionally biased region" description="Basic residues" evidence="1">
    <location>
        <begin position="361"/>
        <end position="371"/>
    </location>
</feature>
<comment type="caution">
    <text evidence="3">The sequence shown here is derived from an EMBL/GenBank/DDBJ whole genome shotgun (WGS) entry which is preliminary data.</text>
</comment>
<dbReference type="OrthoDB" id="10261452at2759"/>
<feature type="region of interest" description="Disordered" evidence="1">
    <location>
        <begin position="412"/>
        <end position="433"/>
    </location>
</feature>
<feature type="compositionally biased region" description="Basic residues" evidence="1">
    <location>
        <begin position="13"/>
        <end position="23"/>
    </location>
</feature>
<evidence type="ECO:0000256" key="1">
    <source>
        <dbReference type="SAM" id="MobiDB-lite"/>
    </source>
</evidence>
<evidence type="ECO:0000313" key="3">
    <source>
        <dbReference type="EMBL" id="RNA10457.1"/>
    </source>
</evidence>
<organism evidence="3 4">
    <name type="scientific">Brachionus plicatilis</name>
    <name type="common">Marine rotifer</name>
    <name type="synonym">Brachionus muelleri</name>
    <dbReference type="NCBI Taxonomy" id="10195"/>
    <lineage>
        <taxon>Eukaryota</taxon>
        <taxon>Metazoa</taxon>
        <taxon>Spiralia</taxon>
        <taxon>Gnathifera</taxon>
        <taxon>Rotifera</taxon>
        <taxon>Eurotatoria</taxon>
        <taxon>Monogononta</taxon>
        <taxon>Pseudotrocha</taxon>
        <taxon>Ploima</taxon>
        <taxon>Brachionidae</taxon>
        <taxon>Brachionus</taxon>
    </lineage>
</organism>
<dbReference type="PROSITE" id="PS50833">
    <property type="entry name" value="BRIX"/>
    <property type="match status" value="1"/>
</dbReference>
<accession>A0A3M7QG94</accession>
<gene>
    <name evidence="3" type="ORF">BpHYR1_035488</name>
</gene>
<dbReference type="GO" id="GO:0000027">
    <property type="term" value="P:ribosomal large subunit assembly"/>
    <property type="evidence" value="ECO:0007669"/>
    <property type="project" value="TreeGrafter"/>
</dbReference>
<dbReference type="GO" id="GO:0030687">
    <property type="term" value="C:preribosome, large subunit precursor"/>
    <property type="evidence" value="ECO:0007669"/>
    <property type="project" value="TreeGrafter"/>
</dbReference>
<dbReference type="EMBL" id="REGN01006196">
    <property type="protein sequence ID" value="RNA10457.1"/>
    <property type="molecule type" value="Genomic_DNA"/>
</dbReference>
<dbReference type="AlphaFoldDB" id="A0A3M7QG94"/>
<name>A0A3M7QG94_BRAPC</name>
<feature type="compositionally biased region" description="Basic and acidic residues" evidence="1">
    <location>
        <begin position="346"/>
        <end position="360"/>
    </location>
</feature>
<dbReference type="PANTHER" id="PTHR12661">
    <property type="entry name" value="PETER PAN-RELATED"/>
    <property type="match status" value="1"/>
</dbReference>
<dbReference type="PANTHER" id="PTHR12661:SF5">
    <property type="entry name" value="SUPPRESSOR OF SWI4 1 HOMOLOG"/>
    <property type="match status" value="1"/>
</dbReference>
<dbReference type="Proteomes" id="UP000276133">
    <property type="component" value="Unassembled WGS sequence"/>
</dbReference>
<dbReference type="Pfam" id="PF04427">
    <property type="entry name" value="Brix"/>
    <property type="match status" value="1"/>
</dbReference>
<feature type="non-terminal residue" evidence="3">
    <location>
        <position position="1"/>
    </location>
</feature>
<dbReference type="GO" id="GO:0019843">
    <property type="term" value="F:rRNA binding"/>
    <property type="evidence" value="ECO:0007669"/>
    <property type="project" value="InterPro"/>
</dbReference>
<sequence length="467" mass="54285">SIRKKSKSLEKMVHKKGKGRAVKRARQKFGRHFEEEDVKLAPHSMVIHRGDADKDIKQLVLDFRKVMEPYTARDLKVSRKNNLKDFVSIAGPLHVSHLLIFSQTELGDYLKITRLPRGPTIHFKLIEYSLTNDVLSSFKKKHTHQKQFLHQPLLILNGFNAKNENCQDSNKTDFHQKLVTTSLQNMFPSINITKVKLNDIRRCILFNYNKDDQTIDFRQYYIRLMPTGLSKPVKKLVQEKLPDLSNCQDISEFMEKSGMLSESEAEFDGAEAEIQVKQDVKTVGSLNLNNSTSAIRLSEIGPRLKLKLFKIEEGVCDGEVMYHEGIKKSSEEIEKIREMLKMKKKLNKEVKKKEPSEKKPNKTSKKSKKRKYESNEVQVSDDDDAEYFKQELGHEPDNNFMLKNTKINKSFKKRKIEKSETDDSVGNVSNNKENRIVNFEKDTANRNIKRPKFFKYSAKKKQSLRTK</sequence>
<evidence type="ECO:0000313" key="4">
    <source>
        <dbReference type="Proteomes" id="UP000276133"/>
    </source>
</evidence>
<feature type="region of interest" description="Disordered" evidence="1">
    <location>
        <begin position="346"/>
        <end position="385"/>
    </location>
</feature>
<dbReference type="InterPro" id="IPR007109">
    <property type="entry name" value="Brix"/>
</dbReference>
<dbReference type="SMART" id="SM00879">
    <property type="entry name" value="Brix"/>
    <property type="match status" value="1"/>
</dbReference>
<dbReference type="GO" id="GO:0006364">
    <property type="term" value="P:rRNA processing"/>
    <property type="evidence" value="ECO:0007669"/>
    <property type="project" value="InterPro"/>
</dbReference>
<keyword evidence="4" id="KW-1185">Reference proteome</keyword>
<feature type="domain" description="Brix" evidence="2">
    <location>
        <begin position="42"/>
        <end position="317"/>
    </location>
</feature>
<evidence type="ECO:0000259" key="2">
    <source>
        <dbReference type="PROSITE" id="PS50833"/>
    </source>
</evidence>